<keyword evidence="9" id="KW-0812">Transmembrane</keyword>
<dbReference type="PANTHER" id="PTHR24421:SF10">
    <property type="entry name" value="NITRATE_NITRITE SENSOR PROTEIN NARQ"/>
    <property type="match status" value="1"/>
</dbReference>
<sequence length="403" mass="46468">MIKNEKYLYVYILKIIVSSILFISALYFENAQQHRLYVLVALFSFFLINSITKYFINKQSKLYFFSLILDIVLIYFLELNSRLLISYFLHSLYIIILLEASITLQIKQGTIIGILIIIVSMIKFIYLVYYKFNFSNISQMVFFLIANGLILVIGIFAQYNKKEKEKKGILYKELLDTHKKLKESTDRVKRLSVVEERNSIARDIHDNLGHDMTALIMQLQMSEHYLNQNNPLKSQEFLVRSIKTAKDSLSGIRDVVETLRGEDINYYDDTAIKTLVDKFSEKTGAAIDLKISGKITPNYEENLAIFHILQECLTNAVRHGKATKIIIELDYSYTTIRFNIKDNGIGVKHIDEGYGMKGIKERVKNFNGNVEFRSLDGLCVTGSIYLNKGNNGEANDDKITISR</sequence>
<dbReference type="SMART" id="SM00387">
    <property type="entry name" value="HATPase_c"/>
    <property type="match status" value="1"/>
</dbReference>
<dbReference type="CDD" id="cd16917">
    <property type="entry name" value="HATPase_UhpB-NarQ-NarX-like"/>
    <property type="match status" value="1"/>
</dbReference>
<keyword evidence="5" id="KW-0547">Nucleotide-binding</keyword>
<feature type="transmembrane region" description="Helical" evidence="9">
    <location>
        <begin position="111"/>
        <end position="130"/>
    </location>
</feature>
<feature type="transmembrane region" description="Helical" evidence="9">
    <location>
        <begin position="7"/>
        <end position="28"/>
    </location>
</feature>
<keyword evidence="8" id="KW-0902">Two-component regulatory system</keyword>
<dbReference type="InterPro" id="IPR003594">
    <property type="entry name" value="HATPase_dom"/>
</dbReference>
<feature type="domain" description="Histidine kinase/HSP90-like ATPase" evidence="10">
    <location>
        <begin position="300"/>
        <end position="388"/>
    </location>
</feature>
<evidence type="ECO:0000256" key="6">
    <source>
        <dbReference type="ARBA" id="ARBA00022777"/>
    </source>
</evidence>
<organism evidence="11 12">
    <name type="scientific">Sedimentibacter acidaminivorans</name>
    <dbReference type="NCBI Taxonomy" id="913099"/>
    <lineage>
        <taxon>Bacteria</taxon>
        <taxon>Bacillati</taxon>
        <taxon>Bacillota</taxon>
        <taxon>Tissierellia</taxon>
        <taxon>Sedimentibacter</taxon>
    </lineage>
</organism>
<evidence type="ECO:0000256" key="1">
    <source>
        <dbReference type="ARBA" id="ARBA00000085"/>
    </source>
</evidence>
<keyword evidence="3" id="KW-0597">Phosphoprotein</keyword>
<dbReference type="InterPro" id="IPR050482">
    <property type="entry name" value="Sensor_HK_TwoCompSys"/>
</dbReference>
<evidence type="ECO:0000256" key="8">
    <source>
        <dbReference type="ARBA" id="ARBA00023012"/>
    </source>
</evidence>
<comment type="catalytic activity">
    <reaction evidence="1">
        <text>ATP + protein L-histidine = ADP + protein N-phospho-L-histidine.</text>
        <dbReference type="EC" id="2.7.13.3"/>
    </reaction>
</comment>
<evidence type="ECO:0000256" key="4">
    <source>
        <dbReference type="ARBA" id="ARBA00022679"/>
    </source>
</evidence>
<comment type="caution">
    <text evidence="11">The sequence shown here is derived from an EMBL/GenBank/DDBJ whole genome shotgun (WGS) entry which is preliminary data.</text>
</comment>
<dbReference type="InterPro" id="IPR036890">
    <property type="entry name" value="HATPase_C_sf"/>
</dbReference>
<evidence type="ECO:0000313" key="12">
    <source>
        <dbReference type="Proteomes" id="UP001519342"/>
    </source>
</evidence>
<feature type="transmembrane region" description="Helical" evidence="9">
    <location>
        <begin position="62"/>
        <end position="78"/>
    </location>
</feature>
<evidence type="ECO:0000256" key="3">
    <source>
        <dbReference type="ARBA" id="ARBA00022553"/>
    </source>
</evidence>
<dbReference type="Pfam" id="PF02518">
    <property type="entry name" value="HATPase_c"/>
    <property type="match status" value="1"/>
</dbReference>
<dbReference type="Gene3D" id="1.20.5.1930">
    <property type="match status" value="1"/>
</dbReference>
<feature type="transmembrane region" description="Helical" evidence="9">
    <location>
        <begin position="34"/>
        <end position="55"/>
    </location>
</feature>
<evidence type="ECO:0000259" key="10">
    <source>
        <dbReference type="SMART" id="SM00387"/>
    </source>
</evidence>
<evidence type="ECO:0000256" key="7">
    <source>
        <dbReference type="ARBA" id="ARBA00022840"/>
    </source>
</evidence>
<feature type="transmembrane region" description="Helical" evidence="9">
    <location>
        <begin position="136"/>
        <end position="157"/>
    </location>
</feature>
<dbReference type="Proteomes" id="UP001519342">
    <property type="component" value="Unassembled WGS sequence"/>
</dbReference>
<feature type="transmembrane region" description="Helical" evidence="9">
    <location>
        <begin position="84"/>
        <end position="104"/>
    </location>
</feature>
<dbReference type="EC" id="2.7.13.3" evidence="2"/>
<dbReference type="GO" id="GO:0016301">
    <property type="term" value="F:kinase activity"/>
    <property type="evidence" value="ECO:0007669"/>
    <property type="project" value="UniProtKB-KW"/>
</dbReference>
<evidence type="ECO:0000256" key="9">
    <source>
        <dbReference type="SAM" id="Phobius"/>
    </source>
</evidence>
<evidence type="ECO:0000256" key="2">
    <source>
        <dbReference type="ARBA" id="ARBA00012438"/>
    </source>
</evidence>
<keyword evidence="12" id="KW-1185">Reference proteome</keyword>
<keyword evidence="4" id="KW-0808">Transferase</keyword>
<dbReference type="Pfam" id="PF07730">
    <property type="entry name" value="HisKA_3"/>
    <property type="match status" value="1"/>
</dbReference>
<dbReference type="RefSeq" id="WP_209511908.1">
    <property type="nucleotide sequence ID" value="NZ_JAGGKS010000005.1"/>
</dbReference>
<name>A0ABS4GER0_9FIRM</name>
<dbReference type="Gene3D" id="3.30.565.10">
    <property type="entry name" value="Histidine kinase-like ATPase, C-terminal domain"/>
    <property type="match status" value="1"/>
</dbReference>
<protein>
    <recommendedName>
        <fullName evidence="2">histidine kinase</fullName>
        <ecNumber evidence="2">2.7.13.3</ecNumber>
    </recommendedName>
</protein>
<reference evidence="11 12" key="1">
    <citation type="submission" date="2021-03" db="EMBL/GenBank/DDBJ databases">
        <title>Genomic Encyclopedia of Type Strains, Phase IV (KMG-IV): sequencing the most valuable type-strain genomes for metagenomic binning, comparative biology and taxonomic classification.</title>
        <authorList>
            <person name="Goeker M."/>
        </authorList>
    </citation>
    <scope>NUCLEOTIDE SEQUENCE [LARGE SCALE GENOMIC DNA]</scope>
    <source>
        <strain evidence="11 12">DSM 24004</strain>
    </source>
</reference>
<evidence type="ECO:0000313" key="11">
    <source>
        <dbReference type="EMBL" id="MBP1926181.1"/>
    </source>
</evidence>
<evidence type="ECO:0000256" key="5">
    <source>
        <dbReference type="ARBA" id="ARBA00022741"/>
    </source>
</evidence>
<dbReference type="InterPro" id="IPR011712">
    <property type="entry name" value="Sig_transdc_His_kin_sub3_dim/P"/>
</dbReference>
<accession>A0ABS4GER0</accession>
<proteinExistence type="predicted"/>
<keyword evidence="9" id="KW-1133">Transmembrane helix</keyword>
<keyword evidence="7" id="KW-0067">ATP-binding</keyword>
<keyword evidence="6 11" id="KW-0418">Kinase</keyword>
<dbReference type="EMBL" id="JAGGKS010000005">
    <property type="protein sequence ID" value="MBP1926181.1"/>
    <property type="molecule type" value="Genomic_DNA"/>
</dbReference>
<gene>
    <name evidence="11" type="ORF">J2Z76_002045</name>
</gene>
<dbReference type="PANTHER" id="PTHR24421">
    <property type="entry name" value="NITRATE/NITRITE SENSOR PROTEIN NARX-RELATED"/>
    <property type="match status" value="1"/>
</dbReference>
<keyword evidence="9" id="KW-0472">Membrane</keyword>
<dbReference type="SUPFAM" id="SSF55874">
    <property type="entry name" value="ATPase domain of HSP90 chaperone/DNA topoisomerase II/histidine kinase"/>
    <property type="match status" value="1"/>
</dbReference>